<comment type="caution">
    <text evidence="1">The sequence shown here is derived from an EMBL/GenBank/DDBJ whole genome shotgun (WGS) entry which is preliminary data.</text>
</comment>
<evidence type="ECO:0000313" key="2">
    <source>
        <dbReference type="Proteomes" id="UP000033876"/>
    </source>
</evidence>
<proteinExistence type="predicted"/>
<protein>
    <submittedName>
        <fullName evidence="1">Uncharacterized protein</fullName>
    </submittedName>
</protein>
<name>A0A0G0H6K3_9BACT</name>
<dbReference type="EMBL" id="LBTF01000061">
    <property type="protein sequence ID" value="KKQ34140.1"/>
    <property type="molecule type" value="Genomic_DNA"/>
</dbReference>
<organism evidence="1 2">
    <name type="scientific">Candidatus Nomurabacteria bacterium GW2011_GWB1_37_5</name>
    <dbReference type="NCBI Taxonomy" id="1618742"/>
    <lineage>
        <taxon>Bacteria</taxon>
        <taxon>Candidatus Nomuraibacteriota</taxon>
    </lineage>
</organism>
<evidence type="ECO:0000313" key="1">
    <source>
        <dbReference type="EMBL" id="KKQ34140.1"/>
    </source>
</evidence>
<accession>A0A0G0H6K3</accession>
<dbReference type="AlphaFoldDB" id="A0A0G0H6K3"/>
<reference evidence="1 2" key="1">
    <citation type="journal article" date="2015" name="Nature">
        <title>rRNA introns, odd ribosomes, and small enigmatic genomes across a large radiation of phyla.</title>
        <authorList>
            <person name="Brown C.T."/>
            <person name="Hug L.A."/>
            <person name="Thomas B.C."/>
            <person name="Sharon I."/>
            <person name="Castelle C.J."/>
            <person name="Singh A."/>
            <person name="Wilkins M.J."/>
            <person name="Williams K.H."/>
            <person name="Banfield J.F."/>
        </authorList>
    </citation>
    <scope>NUCLEOTIDE SEQUENCE [LARGE SCALE GENOMIC DNA]</scope>
</reference>
<gene>
    <name evidence="1" type="ORF">US50_C0061G0004</name>
</gene>
<sequence length="139" mass="15858">MKTKPLSATEILIVDFEEIRKRVMKLKLPKVKLGRNSVLFPTNSIGIRLKSGHGYIAGQFYSILVLKYPTQEEPVVSVIIILNSYGGHKGFDGVVNHFELPNEIIRIPIENMESVTFGNIGWAVCDYKSNQKHWLLKRF</sequence>
<dbReference type="Proteomes" id="UP000033876">
    <property type="component" value="Unassembled WGS sequence"/>
</dbReference>